<name>A0A239FVB6_9FIRM</name>
<evidence type="ECO:0000259" key="5">
    <source>
        <dbReference type="PROSITE" id="PS50893"/>
    </source>
</evidence>
<dbReference type="AlphaFoldDB" id="A0A239FVB6"/>
<evidence type="ECO:0000313" key="6">
    <source>
        <dbReference type="EMBL" id="SNS61096.1"/>
    </source>
</evidence>
<keyword evidence="7" id="KW-1185">Reference proteome</keyword>
<dbReference type="PANTHER" id="PTHR42798">
    <property type="entry name" value="LIPOPROTEIN-RELEASING SYSTEM ATP-BINDING PROTEIN LOLD"/>
    <property type="match status" value="1"/>
</dbReference>
<keyword evidence="2" id="KW-0813">Transport</keyword>
<dbReference type="InterPro" id="IPR027417">
    <property type="entry name" value="P-loop_NTPase"/>
</dbReference>
<dbReference type="CDD" id="cd03255">
    <property type="entry name" value="ABC_MJ0796_LolCDE_FtsE"/>
    <property type="match status" value="1"/>
</dbReference>
<feature type="domain" description="ABC transporter" evidence="5">
    <location>
        <begin position="6"/>
        <end position="224"/>
    </location>
</feature>
<dbReference type="Gene3D" id="3.40.50.300">
    <property type="entry name" value="P-loop containing nucleotide triphosphate hydrolases"/>
    <property type="match status" value="1"/>
</dbReference>
<dbReference type="GO" id="GO:0098796">
    <property type="term" value="C:membrane protein complex"/>
    <property type="evidence" value="ECO:0007669"/>
    <property type="project" value="UniProtKB-ARBA"/>
</dbReference>
<dbReference type="SMART" id="SM00382">
    <property type="entry name" value="AAA"/>
    <property type="match status" value="1"/>
</dbReference>
<keyword evidence="3" id="KW-0547">Nucleotide-binding</keyword>
<keyword evidence="4 6" id="KW-0067">ATP-binding</keyword>
<dbReference type="RefSeq" id="WP_089283616.1">
    <property type="nucleotide sequence ID" value="NZ_FZOJ01000014.1"/>
</dbReference>
<dbReference type="EMBL" id="FZOJ01000014">
    <property type="protein sequence ID" value="SNS61096.1"/>
    <property type="molecule type" value="Genomic_DNA"/>
</dbReference>
<organism evidence="6 7">
    <name type="scientific">Anaerovirgula multivorans</name>
    <dbReference type="NCBI Taxonomy" id="312168"/>
    <lineage>
        <taxon>Bacteria</taxon>
        <taxon>Bacillati</taxon>
        <taxon>Bacillota</taxon>
        <taxon>Clostridia</taxon>
        <taxon>Peptostreptococcales</taxon>
        <taxon>Natronincolaceae</taxon>
        <taxon>Anaerovirgula</taxon>
    </lineage>
</organism>
<dbReference type="InterPro" id="IPR017871">
    <property type="entry name" value="ABC_transporter-like_CS"/>
</dbReference>
<dbReference type="SUPFAM" id="SSF52540">
    <property type="entry name" value="P-loop containing nucleoside triphosphate hydrolases"/>
    <property type="match status" value="1"/>
</dbReference>
<proteinExistence type="inferred from homology"/>
<evidence type="ECO:0000256" key="2">
    <source>
        <dbReference type="ARBA" id="ARBA00022448"/>
    </source>
</evidence>
<dbReference type="GO" id="GO:0005524">
    <property type="term" value="F:ATP binding"/>
    <property type="evidence" value="ECO:0007669"/>
    <property type="project" value="UniProtKB-KW"/>
</dbReference>
<evidence type="ECO:0000256" key="4">
    <source>
        <dbReference type="ARBA" id="ARBA00022840"/>
    </source>
</evidence>
<dbReference type="InterPro" id="IPR003439">
    <property type="entry name" value="ABC_transporter-like_ATP-bd"/>
</dbReference>
<dbReference type="Proteomes" id="UP000198304">
    <property type="component" value="Unassembled WGS sequence"/>
</dbReference>
<dbReference type="PROSITE" id="PS50893">
    <property type="entry name" value="ABC_TRANSPORTER_2"/>
    <property type="match status" value="1"/>
</dbReference>
<accession>A0A239FVB6</accession>
<dbReference type="InterPro" id="IPR017911">
    <property type="entry name" value="MacB-like_ATP-bd"/>
</dbReference>
<evidence type="ECO:0000256" key="3">
    <source>
        <dbReference type="ARBA" id="ARBA00022741"/>
    </source>
</evidence>
<comment type="similarity">
    <text evidence="1">Belongs to the ABC transporter superfamily.</text>
</comment>
<dbReference type="InterPro" id="IPR003593">
    <property type="entry name" value="AAA+_ATPase"/>
</dbReference>
<dbReference type="FunFam" id="3.40.50.300:FF:000032">
    <property type="entry name" value="Export ABC transporter ATP-binding protein"/>
    <property type="match status" value="1"/>
</dbReference>
<evidence type="ECO:0000256" key="1">
    <source>
        <dbReference type="ARBA" id="ARBA00005417"/>
    </source>
</evidence>
<gene>
    <name evidence="6" type="ORF">SAMN05446037_101468</name>
</gene>
<evidence type="ECO:0000313" key="7">
    <source>
        <dbReference type="Proteomes" id="UP000198304"/>
    </source>
</evidence>
<dbReference type="Pfam" id="PF00005">
    <property type="entry name" value="ABC_tran"/>
    <property type="match status" value="1"/>
</dbReference>
<dbReference type="PANTHER" id="PTHR42798:SF2">
    <property type="entry name" value="ABC TRANSPORTER ATP-BINDING PROTEIN MG467-RELATED"/>
    <property type="match status" value="1"/>
</dbReference>
<dbReference type="PROSITE" id="PS00211">
    <property type="entry name" value="ABC_TRANSPORTER_1"/>
    <property type="match status" value="1"/>
</dbReference>
<reference evidence="6 7" key="1">
    <citation type="submission" date="2017-06" db="EMBL/GenBank/DDBJ databases">
        <authorList>
            <person name="Kim H.J."/>
            <person name="Triplett B.A."/>
        </authorList>
    </citation>
    <scope>NUCLEOTIDE SEQUENCE [LARGE SCALE GENOMIC DNA]</scope>
    <source>
        <strain evidence="6 7">SCA</strain>
    </source>
</reference>
<dbReference type="OrthoDB" id="9802264at2"/>
<dbReference type="GO" id="GO:0022857">
    <property type="term" value="F:transmembrane transporter activity"/>
    <property type="evidence" value="ECO:0007669"/>
    <property type="project" value="UniProtKB-ARBA"/>
</dbReference>
<dbReference type="GO" id="GO:0016887">
    <property type="term" value="F:ATP hydrolysis activity"/>
    <property type="evidence" value="ECO:0007669"/>
    <property type="project" value="InterPro"/>
</dbReference>
<protein>
    <submittedName>
        <fullName evidence="6">Putative ABC transport system ATP-binding protein</fullName>
    </submittedName>
</protein>
<sequence>MDNKLIYMKDIVKYYKMGKSTLTVLDKVSLEIQEGEFVAVLGPSGSGKSTLMNIIGCIDVANSGEFSLVDEDMMKKNEDQLAYIRNRVLGFIFQRFNLLPKYKAIHNVAFPLLLRGYNKEKAYSRASELLEKVGLGDRMDHKPTELSGGQQQRVSIARALVGDPKILLADEPTGALDSKSGGEIMDLFMQLNDEGNTIVLITHDLQIAQKAHRIIRVKDGKIYA</sequence>